<keyword evidence="2" id="KW-1185">Reference proteome</keyword>
<evidence type="ECO:0000313" key="1">
    <source>
        <dbReference type="EMBL" id="GMI81491.1"/>
    </source>
</evidence>
<comment type="caution">
    <text evidence="1">The sequence shown here is derived from an EMBL/GenBank/DDBJ whole genome shotgun (WGS) entry which is preliminary data.</text>
</comment>
<name>A0A9W7HQU1_HIBTR</name>
<reference evidence="1" key="1">
    <citation type="submission" date="2023-05" db="EMBL/GenBank/DDBJ databases">
        <title>Genome and transcriptome analyses reveal genes involved in the formation of fine ridges on petal epidermal cells in Hibiscus trionum.</title>
        <authorList>
            <person name="Koshimizu S."/>
            <person name="Masuda S."/>
            <person name="Ishii T."/>
            <person name="Shirasu K."/>
            <person name="Hoshino A."/>
            <person name="Arita M."/>
        </authorList>
    </citation>
    <scope>NUCLEOTIDE SEQUENCE</scope>
    <source>
        <strain evidence="1">Hamamatsu line</strain>
    </source>
</reference>
<organism evidence="1 2">
    <name type="scientific">Hibiscus trionum</name>
    <name type="common">Flower of an hour</name>
    <dbReference type="NCBI Taxonomy" id="183268"/>
    <lineage>
        <taxon>Eukaryota</taxon>
        <taxon>Viridiplantae</taxon>
        <taxon>Streptophyta</taxon>
        <taxon>Embryophyta</taxon>
        <taxon>Tracheophyta</taxon>
        <taxon>Spermatophyta</taxon>
        <taxon>Magnoliopsida</taxon>
        <taxon>eudicotyledons</taxon>
        <taxon>Gunneridae</taxon>
        <taxon>Pentapetalae</taxon>
        <taxon>rosids</taxon>
        <taxon>malvids</taxon>
        <taxon>Malvales</taxon>
        <taxon>Malvaceae</taxon>
        <taxon>Malvoideae</taxon>
        <taxon>Hibiscus</taxon>
    </lineage>
</organism>
<evidence type="ECO:0000313" key="2">
    <source>
        <dbReference type="Proteomes" id="UP001165190"/>
    </source>
</evidence>
<gene>
    <name evidence="1" type="ORF">HRI_001818400</name>
</gene>
<sequence length="132" mass="15347">MATKFDIEKFNGRNFSLWKLKIKVILRKNGCLAAISERPADFTDNKKWNEMDENAIADLHLALADEVLSSIEEKKTAKEIWDHLAKLYEVKSLHNKIFLKRKLYTLRMSESTSVTALKHVEYSIFSAYIPKL</sequence>
<dbReference type="OrthoDB" id="1727805at2759"/>
<dbReference type="Pfam" id="PF14223">
    <property type="entry name" value="Retrotran_gag_2"/>
    <property type="match status" value="1"/>
</dbReference>
<accession>A0A9W7HQU1</accession>
<proteinExistence type="predicted"/>
<protein>
    <submittedName>
        <fullName evidence="1">Uncharacterized protein</fullName>
    </submittedName>
</protein>
<dbReference type="Proteomes" id="UP001165190">
    <property type="component" value="Unassembled WGS sequence"/>
</dbReference>
<dbReference type="EMBL" id="BSYR01000019">
    <property type="protein sequence ID" value="GMI81491.1"/>
    <property type="molecule type" value="Genomic_DNA"/>
</dbReference>
<dbReference type="AlphaFoldDB" id="A0A9W7HQU1"/>